<comment type="similarity">
    <text evidence="1">Belongs to the short-chain dehydrogenases/reductases (SDR) family.</text>
</comment>
<keyword evidence="2 4" id="KW-0560">Oxidoreductase</keyword>
<dbReference type="OrthoDB" id="9803333at2"/>
<proteinExistence type="inferred from homology"/>
<dbReference type="AlphaFoldDB" id="A0A558R8X5"/>
<dbReference type="EC" id="1.1.1.47" evidence="4"/>
<dbReference type="NCBIfam" id="NF005559">
    <property type="entry name" value="PRK07231.1"/>
    <property type="match status" value="1"/>
</dbReference>
<dbReference type="FunFam" id="3.40.50.720:FF:000084">
    <property type="entry name" value="Short-chain dehydrogenase reductase"/>
    <property type="match status" value="1"/>
</dbReference>
<dbReference type="PRINTS" id="PR00081">
    <property type="entry name" value="GDHRDH"/>
</dbReference>
<organism evidence="4 5">
    <name type="scientific">Alterirhizorhabdus solaris</name>
    <dbReference type="NCBI Taxonomy" id="2529389"/>
    <lineage>
        <taxon>Bacteria</taxon>
        <taxon>Pseudomonadati</taxon>
        <taxon>Pseudomonadota</taxon>
        <taxon>Alphaproteobacteria</taxon>
        <taxon>Sphingomonadales</taxon>
        <taxon>Rhizorhabdaceae</taxon>
        <taxon>Alterirhizorhabdus</taxon>
    </lineage>
</organism>
<protein>
    <submittedName>
        <fullName evidence="4">Glucose 1-dehydrogenase</fullName>
        <ecNumber evidence="4">1.1.1.47</ecNumber>
    </submittedName>
</protein>
<dbReference type="PROSITE" id="PS00061">
    <property type="entry name" value="ADH_SHORT"/>
    <property type="match status" value="1"/>
</dbReference>
<dbReference type="InterPro" id="IPR036291">
    <property type="entry name" value="NAD(P)-bd_dom_sf"/>
</dbReference>
<dbReference type="InterPro" id="IPR057326">
    <property type="entry name" value="KR_dom"/>
</dbReference>
<evidence type="ECO:0000313" key="5">
    <source>
        <dbReference type="Proteomes" id="UP000318681"/>
    </source>
</evidence>
<dbReference type="Gene3D" id="3.40.50.720">
    <property type="entry name" value="NAD(P)-binding Rossmann-like Domain"/>
    <property type="match status" value="1"/>
</dbReference>
<evidence type="ECO:0000256" key="2">
    <source>
        <dbReference type="ARBA" id="ARBA00023002"/>
    </source>
</evidence>
<accession>A0A558R8X5</accession>
<dbReference type="Pfam" id="PF13561">
    <property type="entry name" value="adh_short_C2"/>
    <property type="match status" value="1"/>
</dbReference>
<dbReference type="InterPro" id="IPR002347">
    <property type="entry name" value="SDR_fam"/>
</dbReference>
<dbReference type="PANTHER" id="PTHR42760:SF133">
    <property type="entry name" value="3-OXOACYL-[ACYL-CARRIER-PROTEIN] REDUCTASE"/>
    <property type="match status" value="1"/>
</dbReference>
<evidence type="ECO:0000313" key="4">
    <source>
        <dbReference type="EMBL" id="TVV75840.1"/>
    </source>
</evidence>
<dbReference type="SMART" id="SM00822">
    <property type="entry name" value="PKS_KR"/>
    <property type="match status" value="1"/>
</dbReference>
<evidence type="ECO:0000256" key="1">
    <source>
        <dbReference type="ARBA" id="ARBA00006484"/>
    </source>
</evidence>
<name>A0A558R8X5_9SPHN</name>
<dbReference type="InterPro" id="IPR020904">
    <property type="entry name" value="Sc_DH/Rdtase_CS"/>
</dbReference>
<comment type="caution">
    <text evidence="4">The sequence shown here is derived from an EMBL/GenBank/DDBJ whole genome shotgun (WGS) entry which is preliminary data.</text>
</comment>
<dbReference type="GO" id="GO:0006633">
    <property type="term" value="P:fatty acid biosynthetic process"/>
    <property type="evidence" value="ECO:0007669"/>
    <property type="project" value="TreeGrafter"/>
</dbReference>
<dbReference type="PRINTS" id="PR00080">
    <property type="entry name" value="SDRFAMILY"/>
</dbReference>
<evidence type="ECO:0000259" key="3">
    <source>
        <dbReference type="SMART" id="SM00822"/>
    </source>
</evidence>
<dbReference type="GO" id="GO:0048038">
    <property type="term" value="F:quinone binding"/>
    <property type="evidence" value="ECO:0007669"/>
    <property type="project" value="TreeGrafter"/>
</dbReference>
<feature type="domain" description="Ketoreductase" evidence="3">
    <location>
        <begin position="8"/>
        <end position="198"/>
    </location>
</feature>
<dbReference type="EMBL" id="VNIM01000016">
    <property type="protein sequence ID" value="TVV75840.1"/>
    <property type="molecule type" value="Genomic_DNA"/>
</dbReference>
<dbReference type="SUPFAM" id="SSF51735">
    <property type="entry name" value="NAD(P)-binding Rossmann-fold domains"/>
    <property type="match status" value="1"/>
</dbReference>
<gene>
    <name evidence="4" type="ORF">FOY91_06055</name>
</gene>
<sequence>MAMRLAGRTALITGAAGGIGRAIALAYAAQGAHALCADRSGGGTAETVLAVRDAGGHATGIDLDVTDDRAIDDTVTAAMKAHGAIDILANCAGIAASQPLLEITRESFQRVLDVNLIGLFFTLQAVARTMVQRGVKGRIVNIASVSGRRGEPGALQYGASKAGVVSVTQSAALALAPHGITVNAIAPGFIDTGMWRDARDRIVASGALGDTGATVDAAMARSIPLGRLGEPADLAGIALLLSGDEGAYITGQTYNVDGGLLAG</sequence>
<dbReference type="Proteomes" id="UP000318681">
    <property type="component" value="Unassembled WGS sequence"/>
</dbReference>
<keyword evidence="5" id="KW-1185">Reference proteome</keyword>
<dbReference type="GO" id="GO:0047936">
    <property type="term" value="F:glucose 1-dehydrogenase [NAD(P)+] activity"/>
    <property type="evidence" value="ECO:0007669"/>
    <property type="project" value="UniProtKB-EC"/>
</dbReference>
<dbReference type="PANTHER" id="PTHR42760">
    <property type="entry name" value="SHORT-CHAIN DEHYDROGENASES/REDUCTASES FAMILY MEMBER"/>
    <property type="match status" value="1"/>
</dbReference>
<reference evidence="4 5" key="1">
    <citation type="submission" date="2019-07" db="EMBL/GenBank/DDBJ databases">
        <title>Sphingomonas solaris sp. nov., isolated from a solar panel from Boston, Massachusetts.</title>
        <authorList>
            <person name="Tanner K."/>
            <person name="Pascual J."/>
            <person name="Mancuso C."/>
            <person name="Pereto J."/>
            <person name="Khalil A."/>
            <person name="Vilanova C."/>
        </authorList>
    </citation>
    <scope>NUCLEOTIDE SEQUENCE [LARGE SCALE GENOMIC DNA]</scope>
    <source>
        <strain evidence="4 5">R4DWN</strain>
    </source>
</reference>